<gene>
    <name evidence="14" type="ORF">VO56_01400</name>
</gene>
<accession>A0A0D5ZJ17</accession>
<evidence type="ECO:0000313" key="14">
    <source>
        <dbReference type="EMBL" id="AKA49913.1"/>
    </source>
</evidence>
<dbReference type="EMBL" id="CP011021">
    <property type="protein sequence ID" value="AKA49913.1"/>
    <property type="molecule type" value="Genomic_DNA"/>
</dbReference>
<evidence type="ECO:0000256" key="1">
    <source>
        <dbReference type="ARBA" id="ARBA00004496"/>
    </source>
</evidence>
<dbReference type="InterPro" id="IPR006700">
    <property type="entry name" value="RsmE"/>
</dbReference>
<evidence type="ECO:0000256" key="4">
    <source>
        <dbReference type="ARBA" id="ARBA00013673"/>
    </source>
</evidence>
<dbReference type="CDD" id="cd18084">
    <property type="entry name" value="RsmE-like"/>
    <property type="match status" value="1"/>
</dbReference>
<dbReference type="Gene3D" id="3.40.1280.10">
    <property type="match status" value="1"/>
</dbReference>
<evidence type="ECO:0000256" key="3">
    <source>
        <dbReference type="ARBA" id="ARBA00012328"/>
    </source>
</evidence>
<name>A0A0D5ZJ17_9BACT</name>
<evidence type="ECO:0000256" key="2">
    <source>
        <dbReference type="ARBA" id="ARBA00005528"/>
    </source>
</evidence>
<evidence type="ECO:0000313" key="15">
    <source>
        <dbReference type="Proteomes" id="UP000032722"/>
    </source>
</evidence>
<evidence type="ECO:0000256" key="5">
    <source>
        <dbReference type="ARBA" id="ARBA00022490"/>
    </source>
</evidence>
<organism evidence="15">
    <name type="scientific">Mycoplasmopsis gallinacea</name>
    <dbReference type="NCBI Taxonomy" id="29556"/>
    <lineage>
        <taxon>Bacteria</taxon>
        <taxon>Bacillati</taxon>
        <taxon>Mycoplasmatota</taxon>
        <taxon>Mycoplasmoidales</taxon>
        <taxon>Metamycoplasmataceae</taxon>
        <taxon>Mycoplasmopsis</taxon>
    </lineage>
</organism>
<dbReference type="AlphaFoldDB" id="A0A0D5ZJ17"/>
<dbReference type="Pfam" id="PF04452">
    <property type="entry name" value="Methyltrans_RNA"/>
    <property type="match status" value="1"/>
</dbReference>
<feature type="domain" description="Ribosomal RNA small subunit methyltransferase E methyltransferase" evidence="13">
    <location>
        <begin position="64"/>
        <end position="225"/>
    </location>
</feature>
<proteinExistence type="inferred from homology"/>
<evidence type="ECO:0000256" key="11">
    <source>
        <dbReference type="ARBA" id="ARBA00047944"/>
    </source>
</evidence>
<dbReference type="NCBIfam" id="TIGR00046">
    <property type="entry name" value="RsmE family RNA methyltransferase"/>
    <property type="match status" value="1"/>
</dbReference>
<dbReference type="SUPFAM" id="SSF75217">
    <property type="entry name" value="alpha/beta knot"/>
    <property type="match status" value="1"/>
</dbReference>
<evidence type="ECO:0000256" key="9">
    <source>
        <dbReference type="ARBA" id="ARBA00022691"/>
    </source>
</evidence>
<keyword evidence="7 12" id="KW-0489">Methyltransferase</keyword>
<dbReference type="InterPro" id="IPR046886">
    <property type="entry name" value="RsmE_MTase_dom"/>
</dbReference>
<dbReference type="KEGG" id="mgb:VO56_01400"/>
<protein>
    <recommendedName>
        <fullName evidence="4 12">Ribosomal RNA small subunit methyltransferase E</fullName>
        <ecNumber evidence="3 12">2.1.1.193</ecNumber>
    </recommendedName>
</protein>
<evidence type="ECO:0000259" key="13">
    <source>
        <dbReference type="Pfam" id="PF04452"/>
    </source>
</evidence>
<dbReference type="GO" id="GO:0005737">
    <property type="term" value="C:cytoplasm"/>
    <property type="evidence" value="ECO:0007669"/>
    <property type="project" value="UniProtKB-SubCell"/>
</dbReference>
<evidence type="ECO:0000256" key="12">
    <source>
        <dbReference type="PIRNR" id="PIRNR015601"/>
    </source>
</evidence>
<keyword evidence="9 12" id="KW-0949">S-adenosyl-L-methionine</keyword>
<dbReference type="GO" id="GO:0070475">
    <property type="term" value="P:rRNA base methylation"/>
    <property type="evidence" value="ECO:0007669"/>
    <property type="project" value="TreeGrafter"/>
</dbReference>
<sequence>MNRFFVEQKIDNKYFELSKENLDHLKVLRIGDKPFICVYQAKFFICKQEGAKAYILQEFEENHEHSFQVVLYMSLIKLERFEWALQKATELGVTKIVPVQTNFTDGMLVKKVKSKWDKFSQRWNQILKNAAEQSFRNIIPTLSEIEKFSKSLFDKEFINIIAHEKQKLTNESIFNSGKNIALFVGPEGGFSESEITLAIENGAECISLGKRILRAETAAIALLAKLI</sequence>
<evidence type="ECO:0000256" key="6">
    <source>
        <dbReference type="ARBA" id="ARBA00022552"/>
    </source>
</evidence>
<comment type="subcellular location">
    <subcellularLocation>
        <location evidence="1 12">Cytoplasm</location>
    </subcellularLocation>
</comment>
<dbReference type="InterPro" id="IPR029028">
    <property type="entry name" value="Alpha/beta_knot_MTases"/>
</dbReference>
<dbReference type="EC" id="2.1.1.193" evidence="3 12"/>
<dbReference type="Proteomes" id="UP000032722">
    <property type="component" value="Chromosome"/>
</dbReference>
<dbReference type="PIRSF" id="PIRSF015601">
    <property type="entry name" value="MTase_slr0722"/>
    <property type="match status" value="1"/>
</dbReference>
<evidence type="ECO:0000256" key="10">
    <source>
        <dbReference type="ARBA" id="ARBA00025699"/>
    </source>
</evidence>
<keyword evidence="8 12" id="KW-0808">Transferase</keyword>
<dbReference type="HOGENOM" id="CLU_067442_3_0_14"/>
<keyword evidence="6 12" id="KW-0698">rRNA processing</keyword>
<dbReference type="PATRIC" id="fig|29556.3.peg.284"/>
<evidence type="ECO:0000256" key="7">
    <source>
        <dbReference type="ARBA" id="ARBA00022603"/>
    </source>
</evidence>
<reference evidence="14 15" key="1">
    <citation type="journal article" date="2015" name="Genome Announc.">
        <title>Complete Genome Sequence of Mycoplasma meleagridis, a Possible Emerging Pathogen in Chickens.</title>
        <authorList>
            <person name="Abolnik C."/>
        </authorList>
    </citation>
    <scope>NUCLEOTIDE SEQUENCE [LARGE SCALE GENOMIC DNA]</scope>
    <source>
        <strain evidence="14 15">B2096 8B</strain>
    </source>
</reference>
<comment type="similarity">
    <text evidence="2 12">Belongs to the RNA methyltransferase RsmE family.</text>
</comment>
<dbReference type="GO" id="GO:0070042">
    <property type="term" value="F:rRNA (uridine-N3-)-methyltransferase activity"/>
    <property type="evidence" value="ECO:0007669"/>
    <property type="project" value="TreeGrafter"/>
</dbReference>
<dbReference type="NCBIfam" id="NF008701">
    <property type="entry name" value="PRK11713.5-5"/>
    <property type="match status" value="1"/>
</dbReference>
<dbReference type="PANTHER" id="PTHR30027:SF3">
    <property type="entry name" value="16S RRNA (URACIL(1498)-N(3))-METHYLTRANSFERASE"/>
    <property type="match status" value="1"/>
</dbReference>
<dbReference type="Gene3D" id="2.40.240.20">
    <property type="entry name" value="Hypothetical PUA domain-like, domain 1"/>
    <property type="match status" value="1"/>
</dbReference>
<dbReference type="InterPro" id="IPR029026">
    <property type="entry name" value="tRNA_m1G_MTases_N"/>
</dbReference>
<dbReference type="PANTHER" id="PTHR30027">
    <property type="entry name" value="RIBOSOMAL RNA SMALL SUBUNIT METHYLTRANSFERASE E"/>
    <property type="match status" value="1"/>
</dbReference>
<keyword evidence="5 12" id="KW-0963">Cytoplasm</keyword>
<evidence type="ECO:0000256" key="8">
    <source>
        <dbReference type="ARBA" id="ARBA00022679"/>
    </source>
</evidence>
<comment type="function">
    <text evidence="10 12">Specifically methylates the N3 position of the uracil ring of uridine 1498 (m3U1498) in 16S rRNA. Acts on the fully assembled 30S ribosomal subunit.</text>
</comment>
<comment type="catalytic activity">
    <reaction evidence="11 12">
        <text>uridine(1498) in 16S rRNA + S-adenosyl-L-methionine = N(3)-methyluridine(1498) in 16S rRNA + S-adenosyl-L-homocysteine + H(+)</text>
        <dbReference type="Rhea" id="RHEA:42920"/>
        <dbReference type="Rhea" id="RHEA-COMP:10283"/>
        <dbReference type="Rhea" id="RHEA-COMP:10284"/>
        <dbReference type="ChEBI" id="CHEBI:15378"/>
        <dbReference type="ChEBI" id="CHEBI:57856"/>
        <dbReference type="ChEBI" id="CHEBI:59789"/>
        <dbReference type="ChEBI" id="CHEBI:65315"/>
        <dbReference type="ChEBI" id="CHEBI:74502"/>
        <dbReference type="EC" id="2.1.1.193"/>
    </reaction>
</comment>